<accession>A0A8C1G853</accession>
<proteinExistence type="predicted"/>
<organism evidence="1 2">
    <name type="scientific">Cyprinus carpio</name>
    <name type="common">Common carp</name>
    <dbReference type="NCBI Taxonomy" id="7962"/>
    <lineage>
        <taxon>Eukaryota</taxon>
        <taxon>Metazoa</taxon>
        <taxon>Chordata</taxon>
        <taxon>Craniata</taxon>
        <taxon>Vertebrata</taxon>
        <taxon>Euteleostomi</taxon>
        <taxon>Actinopterygii</taxon>
        <taxon>Neopterygii</taxon>
        <taxon>Teleostei</taxon>
        <taxon>Ostariophysi</taxon>
        <taxon>Cypriniformes</taxon>
        <taxon>Cyprinidae</taxon>
        <taxon>Cyprininae</taxon>
        <taxon>Cyprinus</taxon>
    </lineage>
</organism>
<protein>
    <submittedName>
        <fullName evidence="1">Uncharacterized protein</fullName>
    </submittedName>
</protein>
<dbReference type="Proteomes" id="UP000694427">
    <property type="component" value="Unplaced"/>
</dbReference>
<reference evidence="1" key="2">
    <citation type="submission" date="2025-09" db="UniProtKB">
        <authorList>
            <consortium name="Ensembl"/>
        </authorList>
    </citation>
    <scope>IDENTIFICATION</scope>
</reference>
<dbReference type="Ensembl" id="ENSCCRT00010005493.1">
    <property type="protein sequence ID" value="ENSCCRP00010005081.1"/>
    <property type="gene ID" value="ENSCCRG00010002083.1"/>
</dbReference>
<evidence type="ECO:0000313" key="2">
    <source>
        <dbReference type="Proteomes" id="UP000694427"/>
    </source>
</evidence>
<evidence type="ECO:0000313" key="1">
    <source>
        <dbReference type="Ensembl" id="ENSCCRP00010005081.1"/>
    </source>
</evidence>
<reference evidence="1" key="1">
    <citation type="submission" date="2025-08" db="UniProtKB">
        <authorList>
            <consortium name="Ensembl"/>
        </authorList>
    </citation>
    <scope>IDENTIFICATION</scope>
</reference>
<dbReference type="AlphaFoldDB" id="A0A8C1G853"/>
<sequence length="112" mass="12639">KCKTLLRNIVFLCPASMCRSLHFKAFPQLSSSNQNVHRNWMADSRVSIEENQIQRNDRPIMSEVSESSPHVCVIMCVFCLGNSKSSSLLFYTITISIAALVKTKEKITFANP</sequence>
<name>A0A8C1G853_CYPCA</name>
<keyword evidence="2" id="KW-1185">Reference proteome</keyword>